<protein>
    <submittedName>
        <fullName evidence="1">Uncharacterized protein</fullName>
    </submittedName>
</protein>
<sequence length="94" mass="11086">MQRWCPWCWNPCHQSTVDTMFGIFKKKQEAPVHIAAERTHLPLDDFMTRLIAQELPLLDSVDRSRVYELLRLYDGPTITSQEELPAEIREIMDL</sequence>
<name>Q8FU52_COREF</name>
<dbReference type="KEGG" id="cef:CE0169"/>
<dbReference type="Proteomes" id="UP000001409">
    <property type="component" value="Chromosome"/>
</dbReference>
<reference evidence="1 2" key="1">
    <citation type="journal article" date="2003" name="Genome Res.">
        <title>Comparative complete genome sequence analysis of the amino acid replacements responsible for the thermostability of Corynebacterium efficiens.</title>
        <authorList>
            <person name="Nishio Y."/>
            <person name="Nakamura Y."/>
            <person name="Kawarabayasi Y."/>
            <person name="Usuda Y."/>
            <person name="Kimura E."/>
            <person name="Sugimoto S."/>
            <person name="Matsui K."/>
            <person name="Yamagishi A."/>
            <person name="Kikuchi H."/>
            <person name="Ikeo K."/>
            <person name="Gojobori T."/>
        </authorList>
    </citation>
    <scope>NUCLEOTIDE SEQUENCE [LARGE SCALE GENOMIC DNA]</scope>
    <source>
        <strain evidence="2">DSM 44549 / YS-314 / AJ 12310 / JCM 11189 / NBRC 100395</strain>
    </source>
</reference>
<organism evidence="1 2">
    <name type="scientific">Corynebacterium efficiens (strain DSM 44549 / YS-314 / AJ 12310 / JCM 11189 / NBRC 100395)</name>
    <dbReference type="NCBI Taxonomy" id="196164"/>
    <lineage>
        <taxon>Bacteria</taxon>
        <taxon>Bacillati</taxon>
        <taxon>Actinomycetota</taxon>
        <taxon>Actinomycetes</taxon>
        <taxon>Mycobacteriales</taxon>
        <taxon>Corynebacteriaceae</taxon>
        <taxon>Corynebacterium</taxon>
    </lineage>
</organism>
<dbReference type="STRING" id="196164.gene:10740559"/>
<evidence type="ECO:0000313" key="2">
    <source>
        <dbReference type="Proteomes" id="UP000001409"/>
    </source>
</evidence>
<keyword evidence="2" id="KW-1185">Reference proteome</keyword>
<dbReference type="HOGENOM" id="CLU_176116_0_0_11"/>
<dbReference type="AlphaFoldDB" id="Q8FU52"/>
<evidence type="ECO:0000313" key="1">
    <source>
        <dbReference type="EMBL" id="BAC16979.1"/>
    </source>
</evidence>
<accession>Q8FU52</accession>
<dbReference type="EMBL" id="BA000035">
    <property type="protein sequence ID" value="BAC16979.1"/>
    <property type="molecule type" value="Genomic_DNA"/>
</dbReference>
<dbReference type="eggNOG" id="ENOG5031QT8">
    <property type="taxonomic scope" value="Bacteria"/>
</dbReference>
<proteinExistence type="predicted"/>